<evidence type="ECO:0000313" key="2">
    <source>
        <dbReference type="Proteomes" id="UP000281553"/>
    </source>
</evidence>
<dbReference type="Proteomes" id="UP000281553">
    <property type="component" value="Unassembled WGS sequence"/>
</dbReference>
<protein>
    <submittedName>
        <fullName evidence="1">Uncharacterized protein</fullName>
    </submittedName>
</protein>
<reference evidence="1 2" key="1">
    <citation type="submission" date="2018-11" db="EMBL/GenBank/DDBJ databases">
        <authorList>
            <consortium name="Pathogen Informatics"/>
        </authorList>
    </citation>
    <scope>NUCLEOTIDE SEQUENCE [LARGE SCALE GENOMIC DNA]</scope>
</reference>
<name>A0A3P7N243_DIBLA</name>
<organism evidence="1 2">
    <name type="scientific">Dibothriocephalus latus</name>
    <name type="common">Fish tapeworm</name>
    <name type="synonym">Diphyllobothrium latum</name>
    <dbReference type="NCBI Taxonomy" id="60516"/>
    <lineage>
        <taxon>Eukaryota</taxon>
        <taxon>Metazoa</taxon>
        <taxon>Spiralia</taxon>
        <taxon>Lophotrochozoa</taxon>
        <taxon>Platyhelminthes</taxon>
        <taxon>Cestoda</taxon>
        <taxon>Eucestoda</taxon>
        <taxon>Diphyllobothriidea</taxon>
        <taxon>Diphyllobothriidae</taxon>
        <taxon>Dibothriocephalus</taxon>
    </lineage>
</organism>
<evidence type="ECO:0000313" key="1">
    <source>
        <dbReference type="EMBL" id="VDN36334.1"/>
    </source>
</evidence>
<dbReference type="AlphaFoldDB" id="A0A3P7N243"/>
<feature type="non-terminal residue" evidence="1">
    <location>
        <position position="97"/>
    </location>
</feature>
<keyword evidence="2" id="KW-1185">Reference proteome</keyword>
<dbReference type="OrthoDB" id="10065625at2759"/>
<gene>
    <name evidence="1" type="ORF">DILT_LOCUS17003</name>
</gene>
<accession>A0A3P7N243</accession>
<proteinExistence type="predicted"/>
<dbReference type="EMBL" id="UYRU01088700">
    <property type="protein sequence ID" value="VDN36334.1"/>
    <property type="molecule type" value="Genomic_DNA"/>
</dbReference>
<sequence>MQRRDALAGSSWGQDTGTLVMTYRATGKATTEHASVIFAPLFSGASWAKVQRVENAALRIATGCVNKTNVDHLYQETQVLPLKVHSIMQAKIYIAQS</sequence>